<gene>
    <name evidence="1" type="primary">ORF12509</name>
</gene>
<proteinExistence type="predicted"/>
<organism evidence="1">
    <name type="scientific">Arion vulgaris</name>
    <dbReference type="NCBI Taxonomy" id="1028688"/>
    <lineage>
        <taxon>Eukaryota</taxon>
        <taxon>Metazoa</taxon>
        <taxon>Spiralia</taxon>
        <taxon>Lophotrochozoa</taxon>
        <taxon>Mollusca</taxon>
        <taxon>Gastropoda</taxon>
        <taxon>Heterobranchia</taxon>
        <taxon>Euthyneura</taxon>
        <taxon>Panpulmonata</taxon>
        <taxon>Eupulmonata</taxon>
        <taxon>Stylommatophora</taxon>
        <taxon>Helicina</taxon>
        <taxon>Arionoidea</taxon>
        <taxon>Arionidae</taxon>
        <taxon>Arion</taxon>
    </lineage>
</organism>
<feature type="non-terminal residue" evidence="1">
    <location>
        <position position="66"/>
    </location>
</feature>
<protein>
    <submittedName>
        <fullName evidence="1">Uncharacterized protein</fullName>
    </submittedName>
</protein>
<name>A0A0B6Y6I3_9EUPU</name>
<evidence type="ECO:0000313" key="1">
    <source>
        <dbReference type="EMBL" id="CEK51105.1"/>
    </source>
</evidence>
<reference evidence="1" key="1">
    <citation type="submission" date="2014-12" db="EMBL/GenBank/DDBJ databases">
        <title>Insight into the proteome of Arion vulgaris.</title>
        <authorList>
            <person name="Aradska J."/>
            <person name="Bulat T."/>
            <person name="Smidak R."/>
            <person name="Sarate P."/>
            <person name="Gangsoo J."/>
            <person name="Sialana F."/>
            <person name="Bilban M."/>
            <person name="Lubec G."/>
        </authorList>
    </citation>
    <scope>NUCLEOTIDE SEQUENCE</scope>
    <source>
        <tissue evidence="1">Skin</tissue>
    </source>
</reference>
<accession>A0A0B6Y6I3</accession>
<feature type="non-terminal residue" evidence="1">
    <location>
        <position position="1"/>
    </location>
</feature>
<sequence>SSFVSCGDNVEGEENVEAISDYHILSHIENERRQPLRERKSLINLDKDRPQIAVESGSYDSQHFSV</sequence>
<dbReference type="EMBL" id="HACG01004240">
    <property type="protein sequence ID" value="CEK51105.1"/>
    <property type="molecule type" value="Transcribed_RNA"/>
</dbReference>
<dbReference type="AlphaFoldDB" id="A0A0B6Y6I3"/>